<dbReference type="EMBL" id="DVON01000079">
    <property type="protein sequence ID" value="HIV12233.1"/>
    <property type="molecule type" value="Genomic_DNA"/>
</dbReference>
<dbReference type="Gene3D" id="3.20.110.10">
    <property type="entry name" value="Glycoside hydrolase 38, N terminal domain"/>
    <property type="match status" value="1"/>
</dbReference>
<dbReference type="Pfam" id="PF09261">
    <property type="entry name" value="Alpha-mann_mid"/>
    <property type="match status" value="1"/>
</dbReference>
<dbReference type="PANTHER" id="PTHR46017">
    <property type="entry name" value="ALPHA-MANNOSIDASE 2C1"/>
    <property type="match status" value="1"/>
</dbReference>
<dbReference type="Pfam" id="PF17677">
    <property type="entry name" value="Glyco_hydro38C2"/>
    <property type="match status" value="1"/>
</dbReference>
<dbReference type="InterPro" id="IPR000602">
    <property type="entry name" value="Glyco_hydro_38_N"/>
</dbReference>
<dbReference type="InterPro" id="IPR011330">
    <property type="entry name" value="Glyco_hydro/deAcase_b/a-brl"/>
</dbReference>
<dbReference type="InterPro" id="IPR037094">
    <property type="entry name" value="Glyco_hydro_38_cen_sf"/>
</dbReference>
<dbReference type="InterPro" id="IPR015341">
    <property type="entry name" value="Glyco_hydro_38_cen"/>
</dbReference>
<keyword evidence="3" id="KW-0378">Hydrolase</keyword>
<dbReference type="SMART" id="SM00872">
    <property type="entry name" value="Alpha-mann_mid"/>
    <property type="match status" value="1"/>
</dbReference>
<dbReference type="GO" id="GO:0004559">
    <property type="term" value="F:alpha-mannosidase activity"/>
    <property type="evidence" value="ECO:0007669"/>
    <property type="project" value="InterPro"/>
</dbReference>
<dbReference type="PANTHER" id="PTHR46017:SF1">
    <property type="entry name" value="ALPHA-MANNOSIDASE 2C1"/>
    <property type="match status" value="1"/>
</dbReference>
<dbReference type="SUPFAM" id="SSF74650">
    <property type="entry name" value="Galactose mutarotase-like"/>
    <property type="match status" value="1"/>
</dbReference>
<gene>
    <name evidence="6" type="ORF">IAA63_03710</name>
</gene>
<reference evidence="6" key="2">
    <citation type="journal article" date="2021" name="PeerJ">
        <title>Extensive microbial diversity within the chicken gut microbiome revealed by metagenomics and culture.</title>
        <authorList>
            <person name="Gilroy R."/>
            <person name="Ravi A."/>
            <person name="Getino M."/>
            <person name="Pursley I."/>
            <person name="Horton D.L."/>
            <person name="Alikhan N.F."/>
            <person name="Baker D."/>
            <person name="Gharbi K."/>
            <person name="Hall N."/>
            <person name="Watson M."/>
            <person name="Adriaenssens E.M."/>
            <person name="Foster-Nyarko E."/>
            <person name="Jarju S."/>
            <person name="Secka A."/>
            <person name="Antonio M."/>
            <person name="Oren A."/>
            <person name="Chaudhuri R.R."/>
            <person name="La Ragione R."/>
            <person name="Hildebrand F."/>
            <person name="Pallen M.J."/>
        </authorList>
    </citation>
    <scope>NUCLEOTIDE SEQUENCE</scope>
    <source>
        <strain evidence="6">ChiBcec2-4451</strain>
    </source>
</reference>
<dbReference type="GO" id="GO:0046872">
    <property type="term" value="F:metal ion binding"/>
    <property type="evidence" value="ECO:0007669"/>
    <property type="project" value="UniProtKB-KW"/>
</dbReference>
<dbReference type="Proteomes" id="UP000886723">
    <property type="component" value="Unassembled WGS sequence"/>
</dbReference>
<feature type="domain" description="Glycoside hydrolase family 38 central" evidence="5">
    <location>
        <begin position="351"/>
        <end position="426"/>
    </location>
</feature>
<dbReference type="InterPro" id="IPR027291">
    <property type="entry name" value="Glyco_hydro_38_N_sf"/>
</dbReference>
<proteinExistence type="inferred from homology"/>
<name>A0A9D1NTI3_9FIRM</name>
<evidence type="ECO:0000256" key="3">
    <source>
        <dbReference type="ARBA" id="ARBA00022801"/>
    </source>
</evidence>
<accession>A0A9D1NTI3</accession>
<dbReference type="SUPFAM" id="SSF88688">
    <property type="entry name" value="Families 57/38 glycoside transferase middle domain"/>
    <property type="match status" value="1"/>
</dbReference>
<keyword evidence="2" id="KW-0479">Metal-binding</keyword>
<protein>
    <submittedName>
        <fullName evidence="6">Alpha-mannosidase</fullName>
    </submittedName>
</protein>
<dbReference type="GO" id="GO:0006013">
    <property type="term" value="P:mannose metabolic process"/>
    <property type="evidence" value="ECO:0007669"/>
    <property type="project" value="InterPro"/>
</dbReference>
<evidence type="ECO:0000256" key="4">
    <source>
        <dbReference type="ARBA" id="ARBA00023295"/>
    </source>
</evidence>
<dbReference type="InterPro" id="IPR041147">
    <property type="entry name" value="GH38_C"/>
</dbReference>
<dbReference type="GO" id="GO:0009313">
    <property type="term" value="P:oligosaccharide catabolic process"/>
    <property type="evidence" value="ECO:0007669"/>
    <property type="project" value="TreeGrafter"/>
</dbReference>
<evidence type="ECO:0000259" key="5">
    <source>
        <dbReference type="SMART" id="SM00872"/>
    </source>
</evidence>
<dbReference type="Pfam" id="PF01074">
    <property type="entry name" value="Glyco_hydro_38N"/>
    <property type="match status" value="1"/>
</dbReference>
<evidence type="ECO:0000313" key="6">
    <source>
        <dbReference type="EMBL" id="HIV12233.1"/>
    </source>
</evidence>
<dbReference type="InterPro" id="IPR011013">
    <property type="entry name" value="Gal_mutarotase_sf_dom"/>
</dbReference>
<dbReference type="Gene3D" id="2.70.98.30">
    <property type="entry name" value="Golgi alpha-mannosidase II, domain 4"/>
    <property type="match status" value="1"/>
</dbReference>
<comment type="similarity">
    <text evidence="1">Belongs to the glycosyl hydrolase 38 family.</text>
</comment>
<reference evidence="6" key="1">
    <citation type="submission" date="2020-10" db="EMBL/GenBank/DDBJ databases">
        <authorList>
            <person name="Gilroy R."/>
        </authorList>
    </citation>
    <scope>NUCLEOTIDE SEQUENCE</scope>
    <source>
        <strain evidence="6">ChiBcec2-4451</strain>
    </source>
</reference>
<dbReference type="Gene3D" id="1.20.1270.50">
    <property type="entry name" value="Glycoside hydrolase family 38, central domain"/>
    <property type="match status" value="1"/>
</dbReference>
<dbReference type="Pfam" id="PF07748">
    <property type="entry name" value="Glyco_hydro_38C"/>
    <property type="match status" value="1"/>
</dbReference>
<sequence>MREKNVTGKFKELKKNAWSGIWAKRILSELQYLLELQDFMNEKQNGLVHGAVEKLWFCTREQGAITKDTVLALEKDLEPVKETARSLTVLVVAHAHIDMNWMWGFQETASVTVDTFETMLQLMEEYPQFKFSQSQASVYRILEEYYPELLDRVRRRVQEGRWEVTASSWVENDKNMSGSEAMARHLLYTKTYLSGLLGIPQESLNIDFEPDTFGHSENVPEILNQGGVKYYYHCRGYDGEHVYRWRAPSGAQVLVYREPVWYNDEVVEYDCLGYVPGFCRKYGLTTALKLYGVGDHGGGPTRRDISRWIEMQSWPLMPEIRFGTMREFFAQLEKVRDQLPVVEQELNYIFTGCYTSQARIKRANRIGEDRLYEVEALDAIARHLAPDYRPGSDFRSAWEKILFNQFHDILPGTGVLETGEYALGEFQRAMAASQINLNHAMRSICARMDTSALGAPEEAARSFGAGAGFGMEDAYGYMTGYAERTSGPSRIVTAFNPLPHTRRGVIRTVLWDWQGDARLLTAKDQAGNPVDCQVVEEGTHYWGHHYHTVLLYGEVKGLGYASFVLEEKEEERLHKEWASYSNSPAEDPRLDHFTDLPLVMENELVKAVFDRNTMKLISFVDKETGKEHIQEPSCTFRLIRENAVQEMTAWRVGQWMEIHDLNREAPVKLLEWTPGMLRQQAVYEIPFGQSSLKTSVSLEKGSRTLAFDVAVEWHELGNCADGVPQLNFTVPFAGSCESYLCAVPFGVKERSPLAQDVPCTGFMGQKAPYGDRAVMVMSDCKYGFRGWQDSISLALLRGSFDPDPTPDQGTHHMRIGVGLAAASGEDMTRAHQNFVHPVYACSNSAHTGTIPCAGSLLQVEGCAGVDGIKVSEDGKRLVVRLHSLSGDAEQVILKTGWEPKEAALTDVMEKTAQQLPVEDGAVRLELPAEAVRTVSIG</sequence>
<dbReference type="AlphaFoldDB" id="A0A9D1NTI3"/>
<dbReference type="CDD" id="cd10789">
    <property type="entry name" value="GH38N_AMII_ER_cytosolic"/>
    <property type="match status" value="1"/>
</dbReference>
<dbReference type="InterPro" id="IPR028995">
    <property type="entry name" value="Glyco_hydro_57/38_cen_sf"/>
</dbReference>
<comment type="caution">
    <text evidence="6">The sequence shown here is derived from an EMBL/GenBank/DDBJ whole genome shotgun (WGS) entry which is preliminary data.</text>
</comment>
<organism evidence="6 7">
    <name type="scientific">Candidatus Pullilachnospira stercoravium</name>
    <dbReference type="NCBI Taxonomy" id="2840913"/>
    <lineage>
        <taxon>Bacteria</taxon>
        <taxon>Bacillati</taxon>
        <taxon>Bacillota</taxon>
        <taxon>Clostridia</taxon>
        <taxon>Lachnospirales</taxon>
        <taxon>Lachnospiraceae</taxon>
        <taxon>Lachnospiraceae incertae sedis</taxon>
        <taxon>Candidatus Pullilachnospira</taxon>
    </lineage>
</organism>
<dbReference type="InterPro" id="IPR011682">
    <property type="entry name" value="Glyco_hydro_38_C"/>
</dbReference>
<keyword evidence="4" id="KW-0326">Glycosidase</keyword>
<evidence type="ECO:0000313" key="7">
    <source>
        <dbReference type="Proteomes" id="UP000886723"/>
    </source>
</evidence>
<evidence type="ECO:0000256" key="1">
    <source>
        <dbReference type="ARBA" id="ARBA00009792"/>
    </source>
</evidence>
<dbReference type="SUPFAM" id="SSF88713">
    <property type="entry name" value="Glycoside hydrolase/deacetylase"/>
    <property type="match status" value="1"/>
</dbReference>
<dbReference type="GO" id="GO:0030246">
    <property type="term" value="F:carbohydrate binding"/>
    <property type="evidence" value="ECO:0007669"/>
    <property type="project" value="InterPro"/>
</dbReference>
<evidence type="ECO:0000256" key="2">
    <source>
        <dbReference type="ARBA" id="ARBA00022723"/>
    </source>
</evidence>